<evidence type="ECO:0000256" key="13">
    <source>
        <dbReference type="RuleBase" id="RU003318"/>
    </source>
</evidence>
<evidence type="ECO:0000256" key="12">
    <source>
        <dbReference type="PROSITE-ProRule" id="PRU00043"/>
    </source>
</evidence>
<dbReference type="GO" id="GO:0030057">
    <property type="term" value="C:desmosome"/>
    <property type="evidence" value="ECO:0007669"/>
    <property type="project" value="UniProtKB-SubCell"/>
</dbReference>
<feature type="chain" id="PRO_5034682524" description="Cadherin domain-containing protein" evidence="15">
    <location>
        <begin position="24"/>
        <end position="1259"/>
    </location>
</feature>
<dbReference type="InterPro" id="IPR002126">
    <property type="entry name" value="Cadherin-like_dom"/>
</dbReference>
<comment type="subcellular location">
    <subcellularLocation>
        <location evidence="1">Cell junction</location>
        <location evidence="1">Desmosome</location>
    </subcellularLocation>
    <subcellularLocation>
        <location evidence="13">Cell membrane</location>
        <topology evidence="13">Single-pass type I membrane protein</topology>
    </subcellularLocation>
</comment>
<evidence type="ECO:0000256" key="6">
    <source>
        <dbReference type="ARBA" id="ARBA00022837"/>
    </source>
</evidence>
<dbReference type="GO" id="GO:0007156">
    <property type="term" value="P:homophilic cell adhesion via plasma membrane adhesion molecules"/>
    <property type="evidence" value="ECO:0007669"/>
    <property type="project" value="InterPro"/>
</dbReference>
<dbReference type="InterPro" id="IPR020894">
    <property type="entry name" value="Cadherin_CS"/>
</dbReference>
<name>A0A8C2D6V8_CYPCA</name>
<dbReference type="PRINTS" id="PR00205">
    <property type="entry name" value="CADHERIN"/>
</dbReference>
<feature type="domain" description="Cadherin" evidence="16">
    <location>
        <begin position="257"/>
        <end position="397"/>
    </location>
</feature>
<dbReference type="Proteomes" id="UP000694701">
    <property type="component" value="Unplaced"/>
</dbReference>
<reference evidence="17" key="1">
    <citation type="submission" date="2025-08" db="UniProtKB">
        <authorList>
            <consortium name="Ensembl"/>
        </authorList>
    </citation>
    <scope>IDENTIFICATION</scope>
</reference>
<comment type="function">
    <text evidence="14">A component of desmosome cell-cell junctions which are required for positive regulation of cellular adhesion. Involved in the interaction of plaque proteins and intermediate filaments mediating cell-cell adhesion.</text>
</comment>
<dbReference type="FunFam" id="2.60.40.60:FF:000031">
    <property type="entry name" value="Cadherin 3"/>
    <property type="match status" value="1"/>
</dbReference>
<evidence type="ECO:0000313" key="18">
    <source>
        <dbReference type="Proteomes" id="UP000694701"/>
    </source>
</evidence>
<protein>
    <recommendedName>
        <fullName evidence="16">Cadherin domain-containing protein</fullName>
    </recommendedName>
</protein>
<dbReference type="InterPro" id="IPR050971">
    <property type="entry name" value="Cadherin-domain_protein"/>
</dbReference>
<feature type="domain" description="Cadherin" evidence="16">
    <location>
        <begin position="144"/>
        <end position="256"/>
    </location>
</feature>
<dbReference type="PRINTS" id="PR01818">
    <property type="entry name" value="DESMOCADHERN"/>
</dbReference>
<dbReference type="FunFam" id="2.60.40.60:FF:000068">
    <property type="entry name" value="Desmoglein 1"/>
    <property type="match status" value="1"/>
</dbReference>
<evidence type="ECO:0000256" key="9">
    <source>
        <dbReference type="ARBA" id="ARBA00022989"/>
    </source>
</evidence>
<keyword evidence="10" id="KW-0472">Membrane</keyword>
<keyword evidence="4" id="KW-0479">Metal-binding</keyword>
<dbReference type="GO" id="GO:0045216">
    <property type="term" value="P:cell-cell junction organization"/>
    <property type="evidence" value="ECO:0007669"/>
    <property type="project" value="UniProtKB-ARBA"/>
</dbReference>
<dbReference type="Gene3D" id="2.60.40.60">
    <property type="entry name" value="Cadherins"/>
    <property type="match status" value="5"/>
</dbReference>
<keyword evidence="9" id="KW-1133">Transmembrane helix</keyword>
<dbReference type="InterPro" id="IPR027397">
    <property type="entry name" value="Catenin-bd_sf"/>
</dbReference>
<feature type="signal peptide" evidence="15">
    <location>
        <begin position="1"/>
        <end position="23"/>
    </location>
</feature>
<keyword evidence="3 13" id="KW-0812">Transmembrane</keyword>
<dbReference type="SMART" id="SM00112">
    <property type="entry name" value="CA"/>
    <property type="match status" value="4"/>
</dbReference>
<keyword evidence="8" id="KW-0965">Cell junction</keyword>
<dbReference type="SUPFAM" id="SSF49313">
    <property type="entry name" value="Cadherin-like"/>
    <property type="match status" value="5"/>
</dbReference>
<dbReference type="GO" id="GO:0005886">
    <property type="term" value="C:plasma membrane"/>
    <property type="evidence" value="ECO:0007669"/>
    <property type="project" value="UniProtKB-SubCell"/>
</dbReference>
<evidence type="ECO:0000256" key="10">
    <source>
        <dbReference type="ARBA" id="ARBA00023136"/>
    </source>
</evidence>
<dbReference type="PROSITE" id="PS00232">
    <property type="entry name" value="CADHERIN_1"/>
    <property type="match status" value="2"/>
</dbReference>
<evidence type="ECO:0000256" key="11">
    <source>
        <dbReference type="ARBA" id="ARBA00023180"/>
    </source>
</evidence>
<dbReference type="PANTHER" id="PTHR24025:SF29">
    <property type="entry name" value="DESMOGLEIN-2-LIKE-RELATED"/>
    <property type="match status" value="1"/>
</dbReference>
<evidence type="ECO:0000256" key="3">
    <source>
        <dbReference type="ARBA" id="ARBA00022692"/>
    </source>
</evidence>
<feature type="domain" description="Cadherin" evidence="16">
    <location>
        <begin position="62"/>
        <end position="144"/>
    </location>
</feature>
<keyword evidence="6 12" id="KW-0106">Calcium</keyword>
<dbReference type="InterPro" id="IPR009122">
    <property type="entry name" value="Desmosomal_cadherin"/>
</dbReference>
<sequence>MFPQTSLALSLLLLLTVQIMSTGDCWTSPQKQRHKREWVVPARRFTENVDYSHLPSVGKIRSDNDETMMLHYTLRGPGANQPPVGYFIVDTYKGLVHITQPLDREERQNYTLIGTAWYANKTIAEDNIKINIVVEDQNDNPPVFIKPEQSSVYEGSPVGTFVTQVVAKDADEPNTLHTKIAYSLIKQEPNDGKLFFAVDKDNGNISVNNPTLDREEHRSFVLTLQAADMYGSPEGNSATATVFIDILDVNDNIPTLEKDEFSASVDENEAPVEVLRIQALDNDEEKTDNWLAEFEIVSGNEDGLFSIETDPKTNRGVLYLNQPVDFESASDMNLNLVVANKALPGAPLESGAGAAGAGGASGAGAQHMFFGGSSSVPKQKTYLVKIGVKNKPEGPKFKPKIKPISVSENTKNSYPRVIDTYTAIEEDTGKTAEKVKYAKGYDPDSWISIDTDTAEIKLNKVPDRESPFVVNGTYYAKILCITDELHSQTSTGTIALQVEDLNDNCPKLLNNVQTVCSDTRVVNVTAEDEDSDPNGAPLEFRLIQEKTKGKWNLQQINNVSASLLAEDDLWPGFYEVTMEIRDKQGLVCPDEQVLHLEVCTCPEGMFCVSKVAAVRTTSANFGATGISFLILGFLCLILALMAIIKCEFGDHGKHFIDMPFETNQHLISYCTEGKGIDRDVLLMAFPPKLYNEDLDEIKLSKEPLRMVEANFNIPSGEIQVPWSNQVVNNSSNMVGMMQKSAFGGFYYDMNMENSARWQEELDEFLKTYFAHKSRYISENDSPKQGLKQYDYESEGSVIGSIESCSFTESNDDLEFLNNLGSKFNTLAEVCGFRQTDPKVIVNTVEITPNAAASSSHVTNIVQPSPEEIPVKSPLVQPEPNQGTVIQEPMYYGFNQPMASNVLLSENGLGQGVYIINGTPEAGRILTQGNCHTLEHYGSGQQAVLANNIIGDSVLYSQIGPQSPVMVTKGLGEVNLPPTPNLVVMPQQQLDGIGSLQMLRENGQNRVTLIDGSINEGKVLVGGLGPSHRPMSPQLLYPVNSQELSGMVHMNQTVVDGSLSIAQNEGTVTIVESPGNGSNVLVGGPGTPNLVTVPQTATGQVNSQLLVSCPYPSASKKGGESRLLVSGHSILEAPVSGGNLLVAGPGQYPVSMIAGTPNLVRLPQVLTGQVNNSQLLVNGVQNIVSGKGGQSRQLVSGLTIVEGSSQLPLAMSPGVLSPAEHSQAANRQLFHSTVSRVLTSMSMMPKSKGFATNGQRNVEQ</sequence>
<dbReference type="Pfam" id="PF00028">
    <property type="entry name" value="Cadherin"/>
    <property type="match status" value="2"/>
</dbReference>
<dbReference type="InterPro" id="IPR015919">
    <property type="entry name" value="Cadherin-like_sf"/>
</dbReference>
<evidence type="ECO:0000256" key="8">
    <source>
        <dbReference type="ARBA" id="ARBA00022949"/>
    </source>
</evidence>
<dbReference type="Ensembl" id="ENSCCRT00020023756.1">
    <property type="protein sequence ID" value="ENSCCRP00020021625.1"/>
    <property type="gene ID" value="ENSCCRG00020010114.1"/>
</dbReference>
<evidence type="ECO:0000256" key="2">
    <source>
        <dbReference type="ARBA" id="ARBA00022475"/>
    </source>
</evidence>
<evidence type="ECO:0000256" key="15">
    <source>
        <dbReference type="SAM" id="SignalP"/>
    </source>
</evidence>
<dbReference type="Pfam" id="PF01049">
    <property type="entry name" value="CADH_Y-type_LIR"/>
    <property type="match status" value="1"/>
</dbReference>
<keyword evidence="5" id="KW-0677">Repeat</keyword>
<keyword evidence="15" id="KW-0732">Signal</keyword>
<evidence type="ECO:0000256" key="7">
    <source>
        <dbReference type="ARBA" id="ARBA00022889"/>
    </source>
</evidence>
<dbReference type="AlphaFoldDB" id="A0A8C2D6V8"/>
<dbReference type="PANTHER" id="PTHR24025">
    <property type="entry name" value="DESMOGLEIN FAMILY MEMBER"/>
    <property type="match status" value="1"/>
</dbReference>
<feature type="domain" description="Cadherin" evidence="16">
    <location>
        <begin position="398"/>
        <end position="508"/>
    </location>
</feature>
<proteinExistence type="predicted"/>
<evidence type="ECO:0000313" key="17">
    <source>
        <dbReference type="Ensembl" id="ENSCCRP00020021625.1"/>
    </source>
</evidence>
<evidence type="ECO:0000256" key="4">
    <source>
        <dbReference type="ARBA" id="ARBA00022723"/>
    </source>
</evidence>
<keyword evidence="2" id="KW-1003">Cell membrane</keyword>
<keyword evidence="11" id="KW-0325">Glycoprotein</keyword>
<dbReference type="FunFam" id="2.60.40.60:FF:000083">
    <property type="entry name" value="Desmoglein 1"/>
    <property type="match status" value="1"/>
</dbReference>
<organism evidence="17 18">
    <name type="scientific">Cyprinus carpio</name>
    <name type="common">Common carp</name>
    <dbReference type="NCBI Taxonomy" id="7962"/>
    <lineage>
        <taxon>Eukaryota</taxon>
        <taxon>Metazoa</taxon>
        <taxon>Chordata</taxon>
        <taxon>Craniata</taxon>
        <taxon>Vertebrata</taxon>
        <taxon>Euteleostomi</taxon>
        <taxon>Actinopterygii</taxon>
        <taxon>Neopterygii</taxon>
        <taxon>Teleostei</taxon>
        <taxon>Ostariophysi</taxon>
        <taxon>Cypriniformes</taxon>
        <taxon>Cyprinidae</taxon>
        <taxon>Cyprininae</taxon>
        <taxon>Cyprinus</taxon>
    </lineage>
</organism>
<keyword evidence="7 13" id="KW-0130">Cell adhesion</keyword>
<dbReference type="Gene3D" id="4.10.900.10">
    <property type="entry name" value="TCF3-CBD (Catenin binding domain)"/>
    <property type="match status" value="1"/>
</dbReference>
<dbReference type="PROSITE" id="PS50268">
    <property type="entry name" value="CADHERIN_2"/>
    <property type="match status" value="4"/>
</dbReference>
<dbReference type="GO" id="GO:0005509">
    <property type="term" value="F:calcium ion binding"/>
    <property type="evidence" value="ECO:0007669"/>
    <property type="project" value="UniProtKB-UniRule"/>
</dbReference>
<evidence type="ECO:0000259" key="16">
    <source>
        <dbReference type="PROSITE" id="PS50268"/>
    </source>
</evidence>
<dbReference type="GO" id="GO:0055113">
    <property type="term" value="P:epiboly involved in gastrulation with mouth forming second"/>
    <property type="evidence" value="ECO:0007669"/>
    <property type="project" value="UniProtKB-ARBA"/>
</dbReference>
<evidence type="ECO:0000256" key="14">
    <source>
        <dbReference type="RuleBase" id="RU004358"/>
    </source>
</evidence>
<evidence type="ECO:0000256" key="1">
    <source>
        <dbReference type="ARBA" id="ARBA00004568"/>
    </source>
</evidence>
<dbReference type="FunFam" id="2.60.40.60:FF:000011">
    <property type="entry name" value="Cadherin 1"/>
    <property type="match status" value="1"/>
</dbReference>
<dbReference type="InterPro" id="IPR000233">
    <property type="entry name" value="Cadherin_Y-type_LIR"/>
</dbReference>
<dbReference type="CDD" id="cd11304">
    <property type="entry name" value="Cadherin_repeat"/>
    <property type="match status" value="4"/>
</dbReference>
<dbReference type="FunFam" id="2.60.40.60:FF:000074">
    <property type="entry name" value="Desmoglein 4"/>
    <property type="match status" value="1"/>
</dbReference>
<accession>A0A8C2D6V8</accession>
<evidence type="ECO:0000256" key="5">
    <source>
        <dbReference type="ARBA" id="ARBA00022737"/>
    </source>
</evidence>